<dbReference type="EMBL" id="BMAW01108846">
    <property type="protein sequence ID" value="GFT35857.1"/>
    <property type="molecule type" value="Genomic_DNA"/>
</dbReference>
<dbReference type="Proteomes" id="UP000887013">
    <property type="component" value="Unassembled WGS sequence"/>
</dbReference>
<keyword evidence="1" id="KW-0675">Receptor</keyword>
<comment type="caution">
    <text evidence="1">The sequence shown here is derived from an EMBL/GenBank/DDBJ whole genome shotgun (WGS) entry which is preliminary data.</text>
</comment>
<proteinExistence type="predicted"/>
<protein>
    <submittedName>
        <fullName evidence="1">Transient receptor potential cation channel subfamily M member 6</fullName>
    </submittedName>
</protein>
<accession>A0A8X6NWQ9</accession>
<name>A0A8X6NWQ9_NEPPI</name>
<evidence type="ECO:0000313" key="1">
    <source>
        <dbReference type="EMBL" id="GFT35857.1"/>
    </source>
</evidence>
<keyword evidence="2" id="KW-1185">Reference proteome</keyword>
<sequence length="95" mass="11274">MIFRKLQDVKIHKYVNKNFFQGGQVYLTILNLHSHACKLEDLDEHLLRALFKSQRPDHTSWHAQMQKDLLLTLDWNSPHVAMSEVFLKDPSNKFK</sequence>
<reference evidence="1" key="1">
    <citation type="submission" date="2020-08" db="EMBL/GenBank/DDBJ databases">
        <title>Multicomponent nature underlies the extraordinary mechanical properties of spider dragline silk.</title>
        <authorList>
            <person name="Kono N."/>
            <person name="Nakamura H."/>
            <person name="Mori M."/>
            <person name="Yoshida Y."/>
            <person name="Ohtoshi R."/>
            <person name="Malay A.D."/>
            <person name="Moran D.A.P."/>
            <person name="Tomita M."/>
            <person name="Numata K."/>
            <person name="Arakawa K."/>
        </authorList>
    </citation>
    <scope>NUCLEOTIDE SEQUENCE</scope>
</reference>
<evidence type="ECO:0000313" key="2">
    <source>
        <dbReference type="Proteomes" id="UP000887013"/>
    </source>
</evidence>
<organism evidence="1 2">
    <name type="scientific">Nephila pilipes</name>
    <name type="common">Giant wood spider</name>
    <name type="synonym">Nephila maculata</name>
    <dbReference type="NCBI Taxonomy" id="299642"/>
    <lineage>
        <taxon>Eukaryota</taxon>
        <taxon>Metazoa</taxon>
        <taxon>Ecdysozoa</taxon>
        <taxon>Arthropoda</taxon>
        <taxon>Chelicerata</taxon>
        <taxon>Arachnida</taxon>
        <taxon>Araneae</taxon>
        <taxon>Araneomorphae</taxon>
        <taxon>Entelegynae</taxon>
        <taxon>Araneoidea</taxon>
        <taxon>Nephilidae</taxon>
        <taxon>Nephila</taxon>
    </lineage>
</organism>
<dbReference type="AlphaFoldDB" id="A0A8X6NWQ9"/>
<gene>
    <name evidence="1" type="primary">NCL1_05300</name>
    <name evidence="1" type="ORF">NPIL_234361</name>
</gene>
<feature type="non-terminal residue" evidence="1">
    <location>
        <position position="1"/>
    </location>
</feature>
<dbReference type="OrthoDB" id="10667378at2759"/>